<keyword evidence="7" id="KW-1185">Reference proteome</keyword>
<feature type="domain" description="BRCT" evidence="5">
    <location>
        <begin position="755"/>
        <end position="838"/>
    </location>
</feature>
<gene>
    <name evidence="6" type="ORF">Pfra01_000437100</name>
</gene>
<dbReference type="PANTHER" id="PTHR23196:SF1">
    <property type="entry name" value="PAX-INTERACTING PROTEIN 1"/>
    <property type="match status" value="1"/>
</dbReference>
<evidence type="ECO:0000313" key="7">
    <source>
        <dbReference type="Proteomes" id="UP001165121"/>
    </source>
</evidence>
<feature type="compositionally biased region" description="Polar residues" evidence="4">
    <location>
        <begin position="682"/>
        <end position="692"/>
    </location>
</feature>
<organism evidence="6 7">
    <name type="scientific">Phytophthora fragariaefolia</name>
    <dbReference type="NCBI Taxonomy" id="1490495"/>
    <lineage>
        <taxon>Eukaryota</taxon>
        <taxon>Sar</taxon>
        <taxon>Stramenopiles</taxon>
        <taxon>Oomycota</taxon>
        <taxon>Peronosporomycetes</taxon>
        <taxon>Peronosporales</taxon>
        <taxon>Peronosporaceae</taxon>
        <taxon>Phytophthora</taxon>
    </lineage>
</organism>
<evidence type="ECO:0000313" key="6">
    <source>
        <dbReference type="EMBL" id="GMF25030.1"/>
    </source>
</evidence>
<name>A0A9W6TYG4_9STRA</name>
<dbReference type="Pfam" id="PF16770">
    <property type="entry name" value="RTT107_BRCT_5"/>
    <property type="match status" value="1"/>
</dbReference>
<evidence type="ECO:0000256" key="3">
    <source>
        <dbReference type="ARBA" id="ARBA00023242"/>
    </source>
</evidence>
<dbReference type="InterPro" id="IPR001357">
    <property type="entry name" value="BRCT_dom"/>
</dbReference>
<dbReference type="PANTHER" id="PTHR23196">
    <property type="entry name" value="PAX TRANSCRIPTION ACTIVATION DOMAIN INTERACTING PROTEIN"/>
    <property type="match status" value="1"/>
</dbReference>
<keyword evidence="2" id="KW-0227">DNA damage</keyword>
<sequence length="968" mass="109086">MSSRPVYDYNVYGSHNIMVPEHWYNQLQNSVIIVTQSSGLEHVLRRPNCRMREQWEAAQAGLRVFLEEDSKYVQFLASIEQNLGRKLRFARPPRGGSLVDSVGFDRFVETAAQLRYFHGLFQTKLKPMGELAAREDVSSIEGKCSSFVQVLVDMLSVVRILYGHLVPRCEAAHAVMDATLEKQDKEWDGRLLEDFLMKQQLTTDMLVTRPLKRFDELVEFVEALSKILSEGGNDTMSDNSDLGCEEKLNYAPQLMHIVQESKHYIHLAKADAREENELIALQSRFVGDSADDFSDLFNRKLLLHGEVFLLVLGAHHSSSKGDGCSNAQPEKIYAHCFEDGTLVCSTRQDSDSGSSFTIQHCLDLKHDSAFLEFVPASVPLFEVSKETHALALIRQDITLVFAWHDAAITQRWAEAIGGFLETNDSRSNALRQGRTFTDLPIPKEVTVREDDTPQADFVSFYDDHLPGVFWMATDNDSTTSNGQWQLVEVVFYARWLLVFKLDGWKGHSLLRKFDTQTPELEIGELPQGEKEWSLVVSLRSVTSLTLVSKKRTRIDFWFDQVWKAVETAQITARRAERERRERKEMGKEEVYALSDGDRGWGEQGGKKRKLATPPNEQDTAVLIKQACEPDDSRMADCSNSKPDDKTDEEGGDLDKKIATASMETEQTTAPPTKKKPRRSSDMLKTTTTSDSKVGNVATPPVKTPKRRWLMRKSDDPNDTQLVPTQPSPTDNSMTEIDVTQLPGNETQVQDEPKPQQLRIILTGVEPTAAIRKKIDSISGAVYEEDIEKATHVLAPKNQLKRTVKLLCGISRCAHVLDVRWLDESARVGAPIYERAHCLKDVKAESKWHFDLRKTMYEFTPKQRRQLFAGHKVFITNHKSVLPPVKDLVKIVECAGGTAVTKGSAGPNDVVITSDTALGTASVRKALAQADPQRIYSAELILSSILQQHIDFDKNRLEQTAGVGSRRRR</sequence>
<feature type="compositionally biased region" description="Polar residues" evidence="4">
    <location>
        <begin position="661"/>
        <end position="670"/>
    </location>
</feature>
<feature type="domain" description="BRCT" evidence="5">
    <location>
        <begin position="862"/>
        <end position="944"/>
    </location>
</feature>
<feature type="compositionally biased region" description="Basic and acidic residues" evidence="4">
    <location>
        <begin position="573"/>
        <end position="600"/>
    </location>
</feature>
<evidence type="ECO:0000259" key="5">
    <source>
        <dbReference type="PROSITE" id="PS50172"/>
    </source>
</evidence>
<dbReference type="SUPFAM" id="SSF52113">
    <property type="entry name" value="BRCT domain"/>
    <property type="match status" value="1"/>
</dbReference>
<evidence type="ECO:0000256" key="4">
    <source>
        <dbReference type="SAM" id="MobiDB-lite"/>
    </source>
</evidence>
<dbReference type="GO" id="GO:0006974">
    <property type="term" value="P:DNA damage response"/>
    <property type="evidence" value="ECO:0007669"/>
    <property type="project" value="UniProtKB-KW"/>
</dbReference>
<dbReference type="Proteomes" id="UP001165121">
    <property type="component" value="Unassembled WGS sequence"/>
</dbReference>
<feature type="compositionally biased region" description="Polar residues" evidence="4">
    <location>
        <begin position="718"/>
        <end position="734"/>
    </location>
</feature>
<reference evidence="6" key="1">
    <citation type="submission" date="2023-04" db="EMBL/GenBank/DDBJ databases">
        <title>Phytophthora fragariaefolia NBRC 109709.</title>
        <authorList>
            <person name="Ichikawa N."/>
            <person name="Sato H."/>
            <person name="Tonouchi N."/>
        </authorList>
    </citation>
    <scope>NUCLEOTIDE SEQUENCE</scope>
    <source>
        <strain evidence="6">NBRC 109709</strain>
    </source>
</reference>
<feature type="region of interest" description="Disordered" evidence="4">
    <location>
        <begin position="573"/>
        <end position="735"/>
    </location>
</feature>
<dbReference type="EMBL" id="BSXT01000346">
    <property type="protein sequence ID" value="GMF25030.1"/>
    <property type="molecule type" value="Genomic_DNA"/>
</dbReference>
<dbReference type="Pfam" id="PF16589">
    <property type="entry name" value="BRCT_2"/>
    <property type="match status" value="1"/>
</dbReference>
<dbReference type="PROSITE" id="PS50172">
    <property type="entry name" value="BRCT"/>
    <property type="match status" value="2"/>
</dbReference>
<dbReference type="InterPro" id="IPR051579">
    <property type="entry name" value="DDR_Transcriptional_Reg"/>
</dbReference>
<dbReference type="CDD" id="cd18432">
    <property type="entry name" value="BRCT_PAXIP1_rpt6_like"/>
    <property type="match status" value="1"/>
</dbReference>
<proteinExistence type="predicted"/>
<accession>A0A9W6TYG4</accession>
<dbReference type="Gene3D" id="3.40.50.10190">
    <property type="entry name" value="BRCT domain"/>
    <property type="match status" value="2"/>
</dbReference>
<dbReference type="GO" id="GO:0005634">
    <property type="term" value="C:nucleus"/>
    <property type="evidence" value="ECO:0007669"/>
    <property type="project" value="UniProtKB-SubCell"/>
</dbReference>
<dbReference type="OrthoDB" id="342264at2759"/>
<evidence type="ECO:0000256" key="1">
    <source>
        <dbReference type="ARBA" id="ARBA00004123"/>
    </source>
</evidence>
<keyword evidence="3" id="KW-0539">Nucleus</keyword>
<dbReference type="SMART" id="SM00292">
    <property type="entry name" value="BRCT"/>
    <property type="match status" value="2"/>
</dbReference>
<dbReference type="InterPro" id="IPR036420">
    <property type="entry name" value="BRCT_dom_sf"/>
</dbReference>
<dbReference type="AlphaFoldDB" id="A0A9W6TYG4"/>
<protein>
    <submittedName>
        <fullName evidence="6">Unnamed protein product</fullName>
    </submittedName>
</protein>
<comment type="subcellular location">
    <subcellularLocation>
        <location evidence="1">Nucleus</location>
    </subcellularLocation>
</comment>
<comment type="caution">
    <text evidence="6">The sequence shown here is derived from an EMBL/GenBank/DDBJ whole genome shotgun (WGS) entry which is preliminary data.</text>
</comment>
<evidence type="ECO:0000256" key="2">
    <source>
        <dbReference type="ARBA" id="ARBA00022763"/>
    </source>
</evidence>